<dbReference type="RefSeq" id="WP_159810741.1">
    <property type="nucleotide sequence ID" value="NZ_BLJE01000007.1"/>
</dbReference>
<dbReference type="Gene3D" id="3.40.50.1820">
    <property type="entry name" value="alpha/beta hydrolase"/>
    <property type="match status" value="1"/>
</dbReference>
<dbReference type="OrthoDB" id="3647650at2"/>
<dbReference type="PANTHER" id="PTHR22946:SF0">
    <property type="entry name" value="DIENELACTONE HYDROLASE DOMAIN-CONTAINING PROTEIN"/>
    <property type="match status" value="1"/>
</dbReference>
<dbReference type="Pfam" id="PF06500">
    <property type="entry name" value="FrsA-like"/>
    <property type="match status" value="1"/>
</dbReference>
<dbReference type="InterPro" id="IPR029058">
    <property type="entry name" value="AB_hydrolase_fold"/>
</dbReference>
<dbReference type="EMBL" id="BLJE01000007">
    <property type="protein sequence ID" value="GFE67091.1"/>
    <property type="molecule type" value="Genomic_DNA"/>
</dbReference>
<dbReference type="PANTHER" id="PTHR22946">
    <property type="entry name" value="DIENELACTONE HYDROLASE DOMAIN-CONTAINING PROTEIN-RELATED"/>
    <property type="match status" value="1"/>
</dbReference>
<keyword evidence="2" id="KW-0732">Signal</keyword>
<dbReference type="InterPro" id="IPR050261">
    <property type="entry name" value="FrsA_esterase"/>
</dbReference>
<dbReference type="SUPFAM" id="SSF53474">
    <property type="entry name" value="alpha/beta-Hydrolases"/>
    <property type="match status" value="1"/>
</dbReference>
<evidence type="ECO:0000313" key="4">
    <source>
        <dbReference type="Proteomes" id="UP000436822"/>
    </source>
</evidence>
<accession>A0A6N6JL92</accession>
<keyword evidence="4" id="KW-1185">Reference proteome</keyword>
<sequence>MTLRSLSALALLCATAMPVCADGEFYRDIRPAHWMWNGIDPINLDATLERIRAGAPEDGPADGATEYGPGEWTYEFESLGDSLVRRADVQVAAGNALVAAELLSRAAGHYAVAKFPYVGENPNQERNFGKNIDALMRAAALRGHQVEQVKGNWGGHAIDGILTLPADEDGPIPVVVASNGIDVLKGEFFGLTEALLAEGIGLLAYDMAGTGSHSQIRLAPDYEQLPVALMEILRSDKRVDGDRFAIMGVSFGGGIAVKLAMQAPEGLRAAVNVCGPVHSVFQLEAEQIAYVGEMYRHAFADRANLDPNDFEAIAAALKGFSLVDQGLIGEGRTTHVPIFSINARGDDVAPESDMELVTASTTDGTLVWSGTDDHCPQDRWQMTSKLVPWLVEHLNSAKGDDHG</sequence>
<dbReference type="AlphaFoldDB" id="A0A6N6JL92"/>
<dbReference type="GO" id="GO:0016787">
    <property type="term" value="F:hydrolase activity"/>
    <property type="evidence" value="ECO:0007669"/>
    <property type="project" value="UniProtKB-KW"/>
</dbReference>
<feature type="chain" id="PRO_5026780982" evidence="2">
    <location>
        <begin position="22"/>
        <end position="403"/>
    </location>
</feature>
<gene>
    <name evidence="3" type="ORF">KIN_41650</name>
</gene>
<organism evidence="3 4">
    <name type="scientific">Litoreibacter roseus</name>
    <dbReference type="NCBI Taxonomy" id="2601869"/>
    <lineage>
        <taxon>Bacteria</taxon>
        <taxon>Pseudomonadati</taxon>
        <taxon>Pseudomonadota</taxon>
        <taxon>Alphaproteobacteria</taxon>
        <taxon>Rhodobacterales</taxon>
        <taxon>Roseobacteraceae</taxon>
        <taxon>Litoreibacter</taxon>
    </lineage>
</organism>
<evidence type="ECO:0000256" key="2">
    <source>
        <dbReference type="SAM" id="SignalP"/>
    </source>
</evidence>
<feature type="signal peptide" evidence="2">
    <location>
        <begin position="1"/>
        <end position="21"/>
    </location>
</feature>
<reference evidence="3 4" key="1">
    <citation type="submission" date="2019-12" db="EMBL/GenBank/DDBJ databases">
        <title>Litoreibacter badius sp. nov., a novel bacteriochlorophyll a-containing bacterium in the genus Litoreibacter.</title>
        <authorList>
            <person name="Kanamuro M."/>
            <person name="Takabe Y."/>
            <person name="Mori K."/>
            <person name="Takaichi S."/>
            <person name="Hanada S."/>
        </authorList>
    </citation>
    <scope>NUCLEOTIDE SEQUENCE [LARGE SCALE GENOMIC DNA]</scope>
    <source>
        <strain evidence="3 4">K6</strain>
    </source>
</reference>
<dbReference type="InterPro" id="IPR010520">
    <property type="entry name" value="FrsA-like"/>
</dbReference>
<dbReference type="Proteomes" id="UP000436822">
    <property type="component" value="Unassembled WGS sequence"/>
</dbReference>
<proteinExistence type="predicted"/>
<keyword evidence="1" id="KW-0378">Hydrolase</keyword>
<evidence type="ECO:0000313" key="3">
    <source>
        <dbReference type="EMBL" id="GFE67091.1"/>
    </source>
</evidence>
<comment type="caution">
    <text evidence="3">The sequence shown here is derived from an EMBL/GenBank/DDBJ whole genome shotgun (WGS) entry which is preliminary data.</text>
</comment>
<evidence type="ECO:0000256" key="1">
    <source>
        <dbReference type="ARBA" id="ARBA00022801"/>
    </source>
</evidence>
<protein>
    <submittedName>
        <fullName evidence="3">Uncharacterized protein</fullName>
    </submittedName>
</protein>
<name>A0A6N6JL92_9RHOB</name>